<evidence type="ECO:0000256" key="4">
    <source>
        <dbReference type="SAM" id="MobiDB-lite"/>
    </source>
</evidence>
<dbReference type="InterPro" id="IPR050266">
    <property type="entry name" value="AB_hydrolase_sf"/>
</dbReference>
<dbReference type="EC" id="3.6.1.7" evidence="2"/>
<dbReference type="SUPFAM" id="SSF53474">
    <property type="entry name" value="alpha/beta-Hydrolases"/>
    <property type="match status" value="1"/>
</dbReference>
<dbReference type="GO" id="GO:0003998">
    <property type="term" value="F:acylphosphatase activity"/>
    <property type="evidence" value="ECO:0007669"/>
    <property type="project" value="UniProtKB-EC"/>
</dbReference>
<dbReference type="PATRIC" id="fig|1357400.3.peg.1172"/>
<dbReference type="HOGENOM" id="CLU_610804_0_0_7"/>
<dbReference type="AlphaFoldDB" id="V8CAI9"/>
<dbReference type="eggNOG" id="COG1254">
    <property type="taxonomic scope" value="Bacteria"/>
</dbReference>
<dbReference type="Proteomes" id="UP000018731">
    <property type="component" value="Unassembled WGS sequence"/>
</dbReference>
<comment type="catalytic activity">
    <reaction evidence="2">
        <text>an acyl phosphate + H2O = a carboxylate + phosphate + H(+)</text>
        <dbReference type="Rhea" id="RHEA:14965"/>
        <dbReference type="ChEBI" id="CHEBI:15377"/>
        <dbReference type="ChEBI" id="CHEBI:15378"/>
        <dbReference type="ChEBI" id="CHEBI:29067"/>
        <dbReference type="ChEBI" id="CHEBI:43474"/>
        <dbReference type="ChEBI" id="CHEBI:59918"/>
        <dbReference type="EC" id="3.6.1.7"/>
    </reaction>
</comment>
<dbReference type="Pfam" id="PF12697">
    <property type="entry name" value="Abhydrolase_6"/>
    <property type="match status" value="1"/>
</dbReference>
<organism evidence="6 7">
    <name type="scientific">Helicobacter macacae MIT 99-5501</name>
    <dbReference type="NCBI Taxonomy" id="1357400"/>
    <lineage>
        <taxon>Bacteria</taxon>
        <taxon>Pseudomonadati</taxon>
        <taxon>Campylobacterota</taxon>
        <taxon>Epsilonproteobacteria</taxon>
        <taxon>Campylobacterales</taxon>
        <taxon>Helicobacteraceae</taxon>
        <taxon>Helicobacter</taxon>
    </lineage>
</organism>
<keyword evidence="7" id="KW-1185">Reference proteome</keyword>
<dbReference type="RefSeq" id="WP_023927573.1">
    <property type="nucleotide sequence ID" value="NZ_KI669454.1"/>
</dbReference>
<accession>V8CAI9</accession>
<dbReference type="PROSITE" id="PS51160">
    <property type="entry name" value="ACYLPHOSPHATASE_3"/>
    <property type="match status" value="1"/>
</dbReference>
<reference evidence="6 7" key="1">
    <citation type="journal article" date="2014" name="Genome Announc.">
        <title>Draft genome sequences of six enterohepatic helicobacter species isolated from humans and one from rhesus macaques.</title>
        <authorList>
            <person name="Shen Z."/>
            <person name="Sheh A."/>
            <person name="Young S.K."/>
            <person name="Abouelliel A."/>
            <person name="Ward D.V."/>
            <person name="Earl A.M."/>
            <person name="Fox J.G."/>
        </authorList>
    </citation>
    <scope>NUCLEOTIDE SEQUENCE [LARGE SCALE GENOMIC DNA]</scope>
    <source>
        <strain evidence="6 7">MIT 99-5501</strain>
    </source>
</reference>
<evidence type="ECO:0000256" key="1">
    <source>
        <dbReference type="ARBA" id="ARBA00022801"/>
    </source>
</evidence>
<feature type="compositionally biased region" description="Polar residues" evidence="4">
    <location>
        <begin position="29"/>
        <end position="50"/>
    </location>
</feature>
<dbReference type="STRING" id="1357400.HMPREF2086_00849"/>
<dbReference type="PANTHER" id="PTHR43798">
    <property type="entry name" value="MONOACYLGLYCEROL LIPASE"/>
    <property type="match status" value="1"/>
</dbReference>
<dbReference type="Gene3D" id="3.30.70.100">
    <property type="match status" value="1"/>
</dbReference>
<dbReference type="InterPro" id="IPR036046">
    <property type="entry name" value="Acylphosphatase-like_dom_sf"/>
</dbReference>
<evidence type="ECO:0000313" key="6">
    <source>
        <dbReference type="EMBL" id="ETD24102.1"/>
    </source>
</evidence>
<dbReference type="InterPro" id="IPR029058">
    <property type="entry name" value="AB_hydrolase_fold"/>
</dbReference>
<feature type="active site" evidence="2">
    <location>
        <position position="330"/>
    </location>
</feature>
<feature type="region of interest" description="Disordered" evidence="4">
    <location>
        <begin position="26"/>
        <end position="51"/>
    </location>
</feature>
<evidence type="ECO:0000259" key="5">
    <source>
        <dbReference type="PROSITE" id="PS51160"/>
    </source>
</evidence>
<proteinExistence type="inferred from homology"/>
<gene>
    <name evidence="6" type="ORF">HMPREF2086_00849</name>
</gene>
<keyword evidence="1 2" id="KW-0378">Hydrolase</keyword>
<comment type="similarity">
    <text evidence="3">Belongs to the acylphosphatase family.</text>
</comment>
<evidence type="ECO:0000256" key="2">
    <source>
        <dbReference type="PROSITE-ProRule" id="PRU00520"/>
    </source>
</evidence>
<dbReference type="EMBL" id="AZJI01000004">
    <property type="protein sequence ID" value="ETD24102.1"/>
    <property type="molecule type" value="Genomic_DNA"/>
</dbReference>
<dbReference type="eggNOG" id="COG0596">
    <property type="taxonomic scope" value="Bacteria"/>
</dbReference>
<name>V8CAI9_9HELI</name>
<evidence type="ECO:0000256" key="3">
    <source>
        <dbReference type="RuleBase" id="RU004168"/>
    </source>
</evidence>
<dbReference type="GO" id="GO:0016020">
    <property type="term" value="C:membrane"/>
    <property type="evidence" value="ECO:0007669"/>
    <property type="project" value="TreeGrafter"/>
</dbReference>
<dbReference type="Gene3D" id="3.40.50.1820">
    <property type="entry name" value="alpha/beta hydrolase"/>
    <property type="match status" value="1"/>
</dbReference>
<sequence>MALREVVYNGVKFGISYEKIPAKIHTNEKPNTQSNTNPNTHFTTSTQDFTQESKESKNIIFLHGWGSNKELMKKAFENAFLEYNHFYIDLPGFGKSPNEVLLSTHDYAKIVSLFTHSLDIVPHIVVGHSYGGKVAVLLEEACEIILLSSAGIIVPKPLKVRTKIALAKLAKIAHIRLPFLRSKDAQNLSPIMYEIFKNIVNEDFSEIFRKCEKPTSIFWGDEDSATPLSSGRKIHSLMKNSKFCVCKGGHYFFLAQNPNAHNQAKNQARTIQTMYNMHKMMRESVRVQSQNEEQMKILHIIAQGKVQGVGYRKFAKASADKIGIIGSTQNLENGEVENYALGDEERLLEFVGELWSGPARGEVENLVISEVDSTKWAQQEQKILEFLDLSKDNLTKDFTNNANSLAHSAQSQIAQSQSTQPQKELEFTQAQKQAKSTLSTLQDFVILR</sequence>
<dbReference type="InterPro" id="IPR000073">
    <property type="entry name" value="AB_hydrolase_1"/>
</dbReference>
<feature type="domain" description="Acylphosphatase-like" evidence="5">
    <location>
        <begin position="297"/>
        <end position="385"/>
    </location>
</feature>
<dbReference type="SUPFAM" id="SSF54975">
    <property type="entry name" value="Acylphosphatase/BLUF domain-like"/>
    <property type="match status" value="1"/>
</dbReference>
<comment type="caution">
    <text evidence="6">The sequence shown here is derived from an EMBL/GenBank/DDBJ whole genome shotgun (WGS) entry which is preliminary data.</text>
</comment>
<evidence type="ECO:0000313" key="7">
    <source>
        <dbReference type="Proteomes" id="UP000018731"/>
    </source>
</evidence>
<protein>
    <recommendedName>
        <fullName evidence="2">acylphosphatase</fullName>
        <ecNumber evidence="2">3.6.1.7</ecNumber>
    </recommendedName>
</protein>
<dbReference type="InterPro" id="IPR001792">
    <property type="entry name" value="Acylphosphatase-like_dom"/>
</dbReference>
<dbReference type="PANTHER" id="PTHR43798:SF31">
    <property type="entry name" value="AB HYDROLASE SUPERFAMILY PROTEIN YCLE"/>
    <property type="match status" value="1"/>
</dbReference>
<feature type="active site" evidence="2">
    <location>
        <position position="312"/>
    </location>
</feature>
<dbReference type="Pfam" id="PF00708">
    <property type="entry name" value="Acylphosphatase"/>
    <property type="match status" value="1"/>
</dbReference>